<dbReference type="EMBL" id="RBNL01003273">
    <property type="protein sequence ID" value="RML54721.1"/>
    <property type="molecule type" value="Genomic_DNA"/>
</dbReference>
<accession>A0A3M2WT33</accession>
<comment type="caution">
    <text evidence="1">The sequence shown here is derived from an EMBL/GenBank/DDBJ whole genome shotgun (WGS) entry which is preliminary data.</text>
</comment>
<evidence type="ECO:0000313" key="1">
    <source>
        <dbReference type="EMBL" id="RML54721.1"/>
    </source>
</evidence>
<proteinExistence type="predicted"/>
<sequence length="31" mass="3630">YLDVASGKKKTWTEHYRLHNDITLFNPAPIT</sequence>
<dbReference type="Proteomes" id="UP000282378">
    <property type="component" value="Unassembled WGS sequence"/>
</dbReference>
<reference evidence="1 2" key="1">
    <citation type="submission" date="2018-08" db="EMBL/GenBank/DDBJ databases">
        <title>Recombination of ecologically and evolutionarily significant loci maintains genetic cohesion in the Pseudomonas syringae species complex.</title>
        <authorList>
            <person name="Dillon M."/>
            <person name="Thakur S."/>
            <person name="Almeida R.N.D."/>
            <person name="Weir B.S."/>
            <person name="Guttman D.S."/>
        </authorList>
    </citation>
    <scope>NUCLEOTIDE SEQUENCE [LARGE SCALE GENOMIC DNA]</scope>
    <source>
        <strain evidence="1 2">88_10</strain>
    </source>
</reference>
<organism evidence="1 2">
    <name type="scientific">Pseudomonas syringae pv. maculicola</name>
    <dbReference type="NCBI Taxonomy" id="59511"/>
    <lineage>
        <taxon>Bacteria</taxon>
        <taxon>Pseudomonadati</taxon>
        <taxon>Pseudomonadota</taxon>
        <taxon>Gammaproteobacteria</taxon>
        <taxon>Pseudomonadales</taxon>
        <taxon>Pseudomonadaceae</taxon>
        <taxon>Pseudomonas</taxon>
    </lineage>
</organism>
<gene>
    <name evidence="1" type="ORF">APX70_06693</name>
</gene>
<name>A0A3M2WT33_PSEYM</name>
<feature type="non-terminal residue" evidence="1">
    <location>
        <position position="1"/>
    </location>
</feature>
<protein>
    <submittedName>
        <fullName evidence="1">Galactarate dehydratase</fullName>
    </submittedName>
</protein>
<evidence type="ECO:0000313" key="2">
    <source>
        <dbReference type="Proteomes" id="UP000282378"/>
    </source>
</evidence>
<dbReference type="AlphaFoldDB" id="A0A3M2WT33"/>